<name>A0A2N5CPW0_9CAUL</name>
<dbReference type="PANTHER" id="PTHR35983">
    <property type="entry name" value="UPF0166 PROTEIN TM_0021"/>
    <property type="match status" value="1"/>
</dbReference>
<gene>
    <name evidence="2" type="ORF">CFHF_18705</name>
</gene>
<dbReference type="AlphaFoldDB" id="A0A2N5CPW0"/>
<dbReference type="Proteomes" id="UP000234483">
    <property type="component" value="Unassembled WGS sequence"/>
</dbReference>
<dbReference type="SUPFAM" id="SSF54913">
    <property type="entry name" value="GlnB-like"/>
    <property type="match status" value="1"/>
</dbReference>
<dbReference type="Gene3D" id="3.30.70.120">
    <property type="match status" value="1"/>
</dbReference>
<accession>A0A2N5CPW0</accession>
<comment type="similarity">
    <text evidence="1">Belongs to the UPF0166 family.</text>
</comment>
<reference evidence="2 3" key="1">
    <citation type="submission" date="2017-12" db="EMBL/GenBank/DDBJ databases">
        <title>The genome sequence of Caulobacter flavus CGMCC1 15093.</title>
        <authorList>
            <person name="Gao J."/>
            <person name="Mao X."/>
            <person name="Sun J."/>
        </authorList>
    </citation>
    <scope>NUCLEOTIDE SEQUENCE [LARGE SCALE GENOMIC DNA]</scope>
    <source>
        <strain evidence="2 3">CGMCC1 15093</strain>
    </source>
</reference>
<organism evidence="2 3">
    <name type="scientific">Caulobacter flavus</name>
    <dbReference type="NCBI Taxonomy" id="1679497"/>
    <lineage>
        <taxon>Bacteria</taxon>
        <taxon>Pseudomonadati</taxon>
        <taxon>Pseudomonadota</taxon>
        <taxon>Alphaproteobacteria</taxon>
        <taxon>Caulobacterales</taxon>
        <taxon>Caulobacteraceae</taxon>
        <taxon>Caulobacter</taxon>
    </lineage>
</organism>
<evidence type="ECO:0000313" key="3">
    <source>
        <dbReference type="Proteomes" id="UP000234483"/>
    </source>
</evidence>
<dbReference type="InterPro" id="IPR015867">
    <property type="entry name" value="N-reg_PII/ATP_PRibTrfase_C"/>
</dbReference>
<dbReference type="InterPro" id="IPR003793">
    <property type="entry name" value="UPF0166"/>
</dbReference>
<sequence length="112" mass="12219">MVAPGSAVLLRIYTDEDALYGAEALAAVIVKRAREAQLAGATVLRGSLGYGHSSRLHAHRPFRLDDNMPVVIEIVDDEAPLRAFVVTLGEFHDIGLITFEKVEVVRYGNQTS</sequence>
<protein>
    <submittedName>
        <fullName evidence="2">Uncharacterized protein</fullName>
    </submittedName>
</protein>
<dbReference type="EMBL" id="PJRQ01000040">
    <property type="protein sequence ID" value="PLR09172.1"/>
    <property type="molecule type" value="Genomic_DNA"/>
</dbReference>
<evidence type="ECO:0000313" key="2">
    <source>
        <dbReference type="EMBL" id="PLR09172.1"/>
    </source>
</evidence>
<proteinExistence type="inferred from homology"/>
<dbReference type="InterPro" id="IPR011322">
    <property type="entry name" value="N-reg_PII-like_a/b"/>
</dbReference>
<dbReference type="Pfam" id="PF02641">
    <property type="entry name" value="DUF190"/>
    <property type="match status" value="1"/>
</dbReference>
<dbReference type="PANTHER" id="PTHR35983:SF1">
    <property type="entry name" value="UPF0166 PROTEIN TM_0021"/>
    <property type="match status" value="1"/>
</dbReference>
<evidence type="ECO:0000256" key="1">
    <source>
        <dbReference type="ARBA" id="ARBA00010554"/>
    </source>
</evidence>
<comment type="caution">
    <text evidence="2">The sequence shown here is derived from an EMBL/GenBank/DDBJ whole genome shotgun (WGS) entry which is preliminary data.</text>
</comment>